<accession>A0A0R2EZ79</accession>
<name>A0A0R2EZ79_9LACO</name>
<comment type="caution">
    <text evidence="5">The sequence shown here is derived from an EMBL/GenBank/DDBJ whole genome shotgun (WGS) entry which is preliminary data.</text>
</comment>
<reference evidence="5 6" key="1">
    <citation type="journal article" date="2015" name="Genome Announc.">
        <title>Expanding the biotechnology potential of lactobacilli through comparative genomics of 213 strains and associated genera.</title>
        <authorList>
            <person name="Sun Z."/>
            <person name="Harris H.M."/>
            <person name="McCann A."/>
            <person name="Guo C."/>
            <person name="Argimon S."/>
            <person name="Zhang W."/>
            <person name="Yang X."/>
            <person name="Jeffery I.B."/>
            <person name="Cooney J.C."/>
            <person name="Kagawa T.F."/>
            <person name="Liu W."/>
            <person name="Song Y."/>
            <person name="Salvetti E."/>
            <person name="Wrobel A."/>
            <person name="Rasinkangas P."/>
            <person name="Parkhill J."/>
            <person name="Rea M.C."/>
            <person name="O'Sullivan O."/>
            <person name="Ritari J."/>
            <person name="Douillard F.P."/>
            <person name="Paul Ross R."/>
            <person name="Yang R."/>
            <person name="Briner A.E."/>
            <person name="Felis G.E."/>
            <person name="de Vos W.M."/>
            <person name="Barrangou R."/>
            <person name="Klaenhammer T.R."/>
            <person name="Caufield P.W."/>
            <person name="Cui Y."/>
            <person name="Zhang H."/>
            <person name="O'Toole P.W."/>
        </authorList>
    </citation>
    <scope>NUCLEOTIDE SEQUENCE [LARGE SCALE GENOMIC DNA]</scope>
    <source>
        <strain evidence="5 6">DSM 22697</strain>
    </source>
</reference>
<dbReference type="PATRIC" id="fig|1423730.4.peg.2432"/>
<dbReference type="Proteomes" id="UP000050865">
    <property type="component" value="Unassembled WGS sequence"/>
</dbReference>
<dbReference type="GO" id="GO:0003677">
    <property type="term" value="F:DNA binding"/>
    <property type="evidence" value="ECO:0007669"/>
    <property type="project" value="UniProtKB-KW"/>
</dbReference>
<dbReference type="PANTHER" id="PTHR42756">
    <property type="entry name" value="TRANSCRIPTIONAL REGULATOR, MARR"/>
    <property type="match status" value="1"/>
</dbReference>
<evidence type="ECO:0000256" key="1">
    <source>
        <dbReference type="ARBA" id="ARBA00023015"/>
    </source>
</evidence>
<dbReference type="Gene3D" id="1.10.10.10">
    <property type="entry name" value="Winged helix-like DNA-binding domain superfamily/Winged helix DNA-binding domain"/>
    <property type="match status" value="1"/>
</dbReference>
<dbReference type="Pfam" id="PF01047">
    <property type="entry name" value="MarR"/>
    <property type="match status" value="1"/>
</dbReference>
<evidence type="ECO:0000313" key="6">
    <source>
        <dbReference type="Proteomes" id="UP000050865"/>
    </source>
</evidence>
<keyword evidence="3" id="KW-0804">Transcription</keyword>
<dbReference type="InterPro" id="IPR023187">
    <property type="entry name" value="Tscrpt_reg_MarR-type_CS"/>
</dbReference>
<dbReference type="PANTHER" id="PTHR42756:SF1">
    <property type="entry name" value="TRANSCRIPTIONAL REPRESSOR OF EMRAB OPERON"/>
    <property type="match status" value="1"/>
</dbReference>
<dbReference type="EMBL" id="AYZJ01000054">
    <property type="protein sequence ID" value="KRN21331.1"/>
    <property type="molecule type" value="Genomic_DNA"/>
</dbReference>
<evidence type="ECO:0000256" key="2">
    <source>
        <dbReference type="ARBA" id="ARBA00023125"/>
    </source>
</evidence>
<protein>
    <recommendedName>
        <fullName evidence="4">HTH marR-type domain-containing protein</fullName>
    </recommendedName>
</protein>
<sequence length="147" mass="16835">MMRDKNDQTIMKQLHVASNIALRVLERRLKPLGVNSSQYFFVLKLHDDPGVTQDQLVREDSRHQSNVNREISRLVDLGFVDKRQSTTDGRRYQLWLTEAGEDLYPKVKAALDAQEKVLSECLTAADGRVTQADFLAVLHRITQLDSK</sequence>
<keyword evidence="2" id="KW-0238">DNA-binding</keyword>
<keyword evidence="6" id="KW-1185">Reference proteome</keyword>
<dbReference type="InterPro" id="IPR000835">
    <property type="entry name" value="HTH_MarR-typ"/>
</dbReference>
<dbReference type="STRING" id="1423730.FC75_GL002344"/>
<dbReference type="PROSITE" id="PS50995">
    <property type="entry name" value="HTH_MARR_2"/>
    <property type="match status" value="1"/>
</dbReference>
<keyword evidence="1" id="KW-0805">Transcription regulation</keyword>
<dbReference type="GO" id="GO:0003700">
    <property type="term" value="F:DNA-binding transcription factor activity"/>
    <property type="evidence" value="ECO:0007669"/>
    <property type="project" value="InterPro"/>
</dbReference>
<dbReference type="SMART" id="SM00347">
    <property type="entry name" value="HTH_MARR"/>
    <property type="match status" value="1"/>
</dbReference>
<evidence type="ECO:0000313" key="5">
    <source>
        <dbReference type="EMBL" id="KRN21331.1"/>
    </source>
</evidence>
<evidence type="ECO:0000256" key="3">
    <source>
        <dbReference type="ARBA" id="ARBA00023163"/>
    </source>
</evidence>
<dbReference type="PROSITE" id="PS01117">
    <property type="entry name" value="HTH_MARR_1"/>
    <property type="match status" value="1"/>
</dbReference>
<organism evidence="5 6">
    <name type="scientific">Lacticaseibacillus camelliae DSM 22697 = JCM 13995</name>
    <dbReference type="NCBI Taxonomy" id="1423730"/>
    <lineage>
        <taxon>Bacteria</taxon>
        <taxon>Bacillati</taxon>
        <taxon>Bacillota</taxon>
        <taxon>Bacilli</taxon>
        <taxon>Lactobacillales</taxon>
        <taxon>Lactobacillaceae</taxon>
        <taxon>Lacticaseibacillus</taxon>
    </lineage>
</organism>
<proteinExistence type="predicted"/>
<gene>
    <name evidence="5" type="ORF">FC75_GL002344</name>
</gene>
<dbReference type="AlphaFoldDB" id="A0A0R2EZ79"/>
<dbReference type="InterPro" id="IPR036388">
    <property type="entry name" value="WH-like_DNA-bd_sf"/>
</dbReference>
<dbReference type="InterPro" id="IPR036390">
    <property type="entry name" value="WH_DNA-bd_sf"/>
</dbReference>
<feature type="domain" description="HTH marR-type" evidence="4">
    <location>
        <begin position="7"/>
        <end position="143"/>
    </location>
</feature>
<dbReference type="SUPFAM" id="SSF46785">
    <property type="entry name" value="Winged helix' DNA-binding domain"/>
    <property type="match status" value="1"/>
</dbReference>
<evidence type="ECO:0000259" key="4">
    <source>
        <dbReference type="PROSITE" id="PS50995"/>
    </source>
</evidence>